<protein>
    <submittedName>
        <fullName evidence="2">Uncharacterized protein</fullName>
    </submittedName>
</protein>
<keyword evidence="3" id="KW-1185">Reference proteome</keyword>
<reference evidence="2 3" key="1">
    <citation type="submission" date="2021-06" db="EMBL/GenBank/DDBJ databases">
        <title>Caerostris darwini draft genome.</title>
        <authorList>
            <person name="Kono N."/>
            <person name="Arakawa K."/>
        </authorList>
    </citation>
    <scope>NUCLEOTIDE SEQUENCE [LARGE SCALE GENOMIC DNA]</scope>
</reference>
<name>A0AAV4R3S4_9ARAC</name>
<dbReference type="AlphaFoldDB" id="A0AAV4R3S4"/>
<sequence>MLPKVLHLTLESHIYQWNATLSQSPHNRLGDHVLNLPNSTEPTRQTRFDFHLNKSSVCDISSLDRWLLKSETHLEVRSRGFDSPAHPYNPGQPLEKSPVKSFLEEALGTERRHS</sequence>
<comment type="caution">
    <text evidence="2">The sequence shown here is derived from an EMBL/GenBank/DDBJ whole genome shotgun (WGS) entry which is preliminary data.</text>
</comment>
<organism evidence="2 3">
    <name type="scientific">Caerostris darwini</name>
    <dbReference type="NCBI Taxonomy" id="1538125"/>
    <lineage>
        <taxon>Eukaryota</taxon>
        <taxon>Metazoa</taxon>
        <taxon>Ecdysozoa</taxon>
        <taxon>Arthropoda</taxon>
        <taxon>Chelicerata</taxon>
        <taxon>Arachnida</taxon>
        <taxon>Araneae</taxon>
        <taxon>Araneomorphae</taxon>
        <taxon>Entelegynae</taxon>
        <taxon>Araneoidea</taxon>
        <taxon>Araneidae</taxon>
        <taxon>Caerostris</taxon>
    </lineage>
</organism>
<dbReference type="EMBL" id="BPLQ01005514">
    <property type="protein sequence ID" value="GIY15276.1"/>
    <property type="molecule type" value="Genomic_DNA"/>
</dbReference>
<proteinExistence type="predicted"/>
<dbReference type="Proteomes" id="UP001054837">
    <property type="component" value="Unassembled WGS sequence"/>
</dbReference>
<evidence type="ECO:0000256" key="1">
    <source>
        <dbReference type="SAM" id="MobiDB-lite"/>
    </source>
</evidence>
<evidence type="ECO:0000313" key="2">
    <source>
        <dbReference type="EMBL" id="GIY15276.1"/>
    </source>
</evidence>
<evidence type="ECO:0000313" key="3">
    <source>
        <dbReference type="Proteomes" id="UP001054837"/>
    </source>
</evidence>
<accession>A0AAV4R3S4</accession>
<gene>
    <name evidence="2" type="ORF">CDAR_821</name>
</gene>
<feature type="region of interest" description="Disordered" evidence="1">
    <location>
        <begin position="77"/>
        <end position="100"/>
    </location>
</feature>